<protein>
    <submittedName>
        <fullName evidence="6">Rho GDP dissociation inhibitor gamma</fullName>
    </submittedName>
</protein>
<dbReference type="Gene3D" id="2.70.50.30">
    <property type="entry name" value="Coagulation Factor XIII, subunit A, domain 1"/>
    <property type="match status" value="1"/>
</dbReference>
<reference evidence="6" key="2">
    <citation type="submission" date="2025-08" db="UniProtKB">
        <authorList>
            <consortium name="Ensembl"/>
        </authorList>
    </citation>
    <scope>IDENTIFICATION</scope>
</reference>
<dbReference type="GO" id="GO:0007266">
    <property type="term" value="P:Rho protein signal transduction"/>
    <property type="evidence" value="ECO:0007669"/>
    <property type="project" value="InterPro"/>
</dbReference>
<dbReference type="PANTHER" id="PTHR10980:SF8">
    <property type="entry name" value="RHO GDP-DISSOCIATION INHIBITOR 3"/>
    <property type="match status" value="1"/>
</dbReference>
<dbReference type="InterPro" id="IPR000406">
    <property type="entry name" value="Rho_GDI"/>
</dbReference>
<feature type="compositionally biased region" description="Gly residues" evidence="5">
    <location>
        <begin position="91"/>
        <end position="106"/>
    </location>
</feature>
<feature type="region of interest" description="Disordered" evidence="5">
    <location>
        <begin position="1"/>
        <end position="31"/>
    </location>
</feature>
<evidence type="ECO:0000313" key="6">
    <source>
        <dbReference type="Ensembl" id="ENSCMUP00000000946.2"/>
    </source>
</evidence>
<dbReference type="Pfam" id="PF02115">
    <property type="entry name" value="Rho_GDI"/>
    <property type="match status" value="1"/>
</dbReference>
<dbReference type="GO" id="GO:0005094">
    <property type="term" value="F:Rho GDP-dissociation inhibitor activity"/>
    <property type="evidence" value="ECO:0007669"/>
    <property type="project" value="InterPro"/>
</dbReference>
<organism evidence="6 7">
    <name type="scientific">Corvus moneduloides</name>
    <name type="common">New Caledonian crow</name>
    <dbReference type="NCBI Taxonomy" id="1196302"/>
    <lineage>
        <taxon>Eukaryota</taxon>
        <taxon>Metazoa</taxon>
        <taxon>Chordata</taxon>
        <taxon>Craniata</taxon>
        <taxon>Vertebrata</taxon>
        <taxon>Euteleostomi</taxon>
        <taxon>Archelosauria</taxon>
        <taxon>Archosauria</taxon>
        <taxon>Dinosauria</taxon>
        <taxon>Saurischia</taxon>
        <taxon>Theropoda</taxon>
        <taxon>Coelurosauria</taxon>
        <taxon>Aves</taxon>
        <taxon>Neognathae</taxon>
        <taxon>Neoaves</taxon>
        <taxon>Telluraves</taxon>
        <taxon>Australaves</taxon>
        <taxon>Passeriformes</taxon>
        <taxon>Corvoidea</taxon>
        <taxon>Corvidae</taxon>
        <taxon>Corvus</taxon>
    </lineage>
</organism>
<evidence type="ECO:0000256" key="4">
    <source>
        <dbReference type="ARBA" id="ARBA00022490"/>
    </source>
</evidence>
<feature type="region of interest" description="Disordered" evidence="5">
    <location>
        <begin position="72"/>
        <end position="177"/>
    </location>
</feature>
<keyword evidence="7" id="KW-1185">Reference proteome</keyword>
<gene>
    <name evidence="6" type="primary">ARHGDIG</name>
</gene>
<evidence type="ECO:0000256" key="5">
    <source>
        <dbReference type="SAM" id="MobiDB-lite"/>
    </source>
</evidence>
<dbReference type="PANTHER" id="PTHR10980">
    <property type="entry name" value="RHO GDP-DISSOCIATION INHIBITOR"/>
    <property type="match status" value="1"/>
</dbReference>
<dbReference type="FunFam" id="2.70.50.30:FF:000004">
    <property type="entry name" value="Rho GDP-dissociation inhibitor 1"/>
    <property type="match status" value="1"/>
</dbReference>
<reference evidence="7" key="1">
    <citation type="submission" date="2019-10" db="EMBL/GenBank/DDBJ databases">
        <title>Corvus moneduloides (New Caledonian crow) genome, bCorMon1, primary haplotype.</title>
        <authorList>
            <person name="Rutz C."/>
            <person name="Fungtammasan C."/>
            <person name="Mountcastle J."/>
            <person name="Formenti G."/>
            <person name="Chow W."/>
            <person name="Howe K."/>
            <person name="Steele M.P."/>
            <person name="Fernandes J."/>
            <person name="Gilbert M.T.P."/>
            <person name="Fedrigo O."/>
            <person name="Jarvis E.D."/>
            <person name="Gemmell N."/>
        </authorList>
    </citation>
    <scope>NUCLEOTIDE SEQUENCE [LARGE SCALE GENOMIC DNA]</scope>
</reference>
<evidence type="ECO:0000256" key="2">
    <source>
        <dbReference type="ARBA" id="ARBA00009758"/>
    </source>
</evidence>
<dbReference type="GO" id="GO:0005829">
    <property type="term" value="C:cytosol"/>
    <property type="evidence" value="ECO:0007669"/>
    <property type="project" value="TreeGrafter"/>
</dbReference>
<dbReference type="InterPro" id="IPR014756">
    <property type="entry name" value="Ig_E-set"/>
</dbReference>
<evidence type="ECO:0000256" key="3">
    <source>
        <dbReference type="ARBA" id="ARBA00022468"/>
    </source>
</evidence>
<sequence>MLAGYEQGGQCAGSVRGSGQRGHGAGTVNKGLARMRAVRPWRGQCAEGTERMLLGCRQCTEGTGRMLAGCGQRRAGAPGDELTAVSPPTSGGAGAAEGRGRAGAGSGAAASAGAAAAPPGRAGQRREAPGSAAGSAREQPAPPSAAAAGGRSRRHRQSRAPGSASGRPARPRGQRARHGPAMLGLDVCEAGGQLLELLWLALCYRDIMADKEGVTLSLEEEEEDADVALAYKTPEKKSLQEIQELDPGDESLRKYKQALLGAIPAAVDASVPNVQVTRLTLMCEQAPGPITMDLTGDLEELRGRAFVLKEGVDYRVKVSFKVNREIVCGLRCLHLTYRRGRPVDRDVFMVGSYAPRAEEYEVVTPAEEAPRGWLARGSYRVRSLVTDDDKTEHLSWEWGLCIKKAWED</sequence>
<dbReference type="Proteomes" id="UP000694553">
    <property type="component" value="Unassembled WGS sequence"/>
</dbReference>
<dbReference type="AlphaFoldDB" id="A0A8C3D3K2"/>
<dbReference type="OMA" id="EESTVWP"/>
<comment type="subcellular location">
    <subcellularLocation>
        <location evidence="1">Cytoplasm</location>
    </subcellularLocation>
</comment>
<keyword evidence="4" id="KW-0963">Cytoplasm</keyword>
<feature type="compositionally biased region" description="Low complexity" evidence="5">
    <location>
        <begin position="107"/>
        <end position="122"/>
    </location>
</feature>
<keyword evidence="3" id="KW-0343">GTPase activation</keyword>
<name>A0A8C3D3K2_CORMO</name>
<evidence type="ECO:0000313" key="7">
    <source>
        <dbReference type="Proteomes" id="UP000694553"/>
    </source>
</evidence>
<dbReference type="GO" id="GO:0016020">
    <property type="term" value="C:membrane"/>
    <property type="evidence" value="ECO:0007669"/>
    <property type="project" value="TreeGrafter"/>
</dbReference>
<dbReference type="SUPFAM" id="SSF81296">
    <property type="entry name" value="E set domains"/>
    <property type="match status" value="1"/>
</dbReference>
<dbReference type="InterPro" id="IPR024792">
    <property type="entry name" value="RhoGDI_dom_sf"/>
</dbReference>
<reference evidence="6" key="3">
    <citation type="submission" date="2025-09" db="UniProtKB">
        <authorList>
            <consortium name="Ensembl"/>
        </authorList>
    </citation>
    <scope>IDENTIFICATION</scope>
</reference>
<feature type="compositionally biased region" description="Low complexity" evidence="5">
    <location>
        <begin position="159"/>
        <end position="168"/>
    </location>
</feature>
<dbReference type="PRINTS" id="PR00492">
    <property type="entry name" value="RHOGDI"/>
</dbReference>
<feature type="compositionally biased region" description="Low complexity" evidence="5">
    <location>
        <begin position="135"/>
        <end position="150"/>
    </location>
</feature>
<comment type="similarity">
    <text evidence="2">Belongs to the Rho GDI family.</text>
</comment>
<dbReference type="Ensembl" id="ENSCMUT00000001022.2">
    <property type="protein sequence ID" value="ENSCMUP00000000946.2"/>
    <property type="gene ID" value="ENSCMUG00000000704.2"/>
</dbReference>
<dbReference type="GO" id="GO:0005096">
    <property type="term" value="F:GTPase activator activity"/>
    <property type="evidence" value="ECO:0007669"/>
    <property type="project" value="UniProtKB-KW"/>
</dbReference>
<accession>A0A8U7MVV8</accession>
<evidence type="ECO:0000256" key="1">
    <source>
        <dbReference type="ARBA" id="ARBA00004496"/>
    </source>
</evidence>
<accession>A0A8C3D3K2</accession>
<feature type="compositionally biased region" description="Gly residues" evidence="5">
    <location>
        <begin position="1"/>
        <end position="11"/>
    </location>
</feature>
<proteinExistence type="inferred from homology"/>